<feature type="region of interest" description="Disordered" evidence="1">
    <location>
        <begin position="23"/>
        <end position="49"/>
    </location>
</feature>
<dbReference type="Proteomes" id="UP000747542">
    <property type="component" value="Unassembled WGS sequence"/>
</dbReference>
<evidence type="ECO:0000313" key="3">
    <source>
        <dbReference type="EMBL" id="KAG7165826.1"/>
    </source>
</evidence>
<feature type="compositionally biased region" description="Low complexity" evidence="1">
    <location>
        <begin position="23"/>
        <end position="48"/>
    </location>
</feature>
<sequence length="410" mass="45224">MALYKMLFVTVIFASFTSISLSQNDTDTSQTTNPTPNNGNNQTEGTQNPEEERYVDVTDFVHGVNGWDFMGWWAKYDLLRFKEGKRPVPTVPESNEQNVFICQVSKYPSLLEKKFPALKDSKLQLLYFIACEDDDHDDHGDHDDDDDDHDDDDDDHDDKDFLITGEVVGAEEMRYTAFNYTYRDDLAEQNGMWVTQDFTLDNVTSEGNFSVRLEVQGSKKMVWAVAMMKVMGVMVAPPTPVIPTTPPTVNVSESVTTSQPNTTENATHQANTTQVPTDSPIVNQNNGSTTTPTPSVNGTTLPTNGTNNGTNNGTDNGTHAGVFVTTEKPIGTGTEAEIGKLANVAQAIWDAFLCVLILQLRLVSTGGTHRSWPVQVDDDPPPAVATYNPRTASYRLDKVYDNPAYDSNAV</sequence>
<accession>A0A8J5JY93</accession>
<feature type="region of interest" description="Disordered" evidence="1">
    <location>
        <begin position="241"/>
        <end position="321"/>
    </location>
</feature>
<reference evidence="3" key="1">
    <citation type="journal article" date="2021" name="Sci. Adv.">
        <title>The American lobster genome reveals insights on longevity, neural, and immune adaptations.</title>
        <authorList>
            <person name="Polinski J.M."/>
            <person name="Zimin A.V."/>
            <person name="Clark K.F."/>
            <person name="Kohn A.B."/>
            <person name="Sadowski N."/>
            <person name="Timp W."/>
            <person name="Ptitsyn A."/>
            <person name="Khanna P."/>
            <person name="Romanova D.Y."/>
            <person name="Williams P."/>
            <person name="Greenwood S.J."/>
            <person name="Moroz L.L."/>
            <person name="Walt D.R."/>
            <person name="Bodnar A.G."/>
        </authorList>
    </citation>
    <scope>NUCLEOTIDE SEQUENCE</scope>
    <source>
        <strain evidence="3">GMGI-L3</strain>
    </source>
</reference>
<feature type="signal peptide" evidence="2">
    <location>
        <begin position="1"/>
        <end position="22"/>
    </location>
</feature>
<feature type="region of interest" description="Disordered" evidence="1">
    <location>
        <begin position="138"/>
        <end position="160"/>
    </location>
</feature>
<evidence type="ECO:0000256" key="1">
    <source>
        <dbReference type="SAM" id="MobiDB-lite"/>
    </source>
</evidence>
<evidence type="ECO:0000313" key="4">
    <source>
        <dbReference type="Proteomes" id="UP000747542"/>
    </source>
</evidence>
<dbReference type="AlphaFoldDB" id="A0A8J5JY93"/>
<name>A0A8J5JY93_HOMAM</name>
<protein>
    <submittedName>
        <fullName evidence="3">Uncharacterized protein</fullName>
    </submittedName>
</protein>
<comment type="caution">
    <text evidence="3">The sequence shown here is derived from an EMBL/GenBank/DDBJ whole genome shotgun (WGS) entry which is preliminary data.</text>
</comment>
<feature type="compositionally biased region" description="Polar residues" evidence="1">
    <location>
        <begin position="250"/>
        <end position="285"/>
    </location>
</feature>
<proteinExistence type="predicted"/>
<keyword evidence="4" id="KW-1185">Reference proteome</keyword>
<feature type="chain" id="PRO_5035264391" evidence="2">
    <location>
        <begin position="23"/>
        <end position="410"/>
    </location>
</feature>
<organism evidence="3 4">
    <name type="scientific">Homarus americanus</name>
    <name type="common">American lobster</name>
    <dbReference type="NCBI Taxonomy" id="6706"/>
    <lineage>
        <taxon>Eukaryota</taxon>
        <taxon>Metazoa</taxon>
        <taxon>Ecdysozoa</taxon>
        <taxon>Arthropoda</taxon>
        <taxon>Crustacea</taxon>
        <taxon>Multicrustacea</taxon>
        <taxon>Malacostraca</taxon>
        <taxon>Eumalacostraca</taxon>
        <taxon>Eucarida</taxon>
        <taxon>Decapoda</taxon>
        <taxon>Pleocyemata</taxon>
        <taxon>Astacidea</taxon>
        <taxon>Nephropoidea</taxon>
        <taxon>Nephropidae</taxon>
        <taxon>Homarus</taxon>
    </lineage>
</organism>
<keyword evidence="2" id="KW-0732">Signal</keyword>
<feature type="compositionally biased region" description="Acidic residues" evidence="1">
    <location>
        <begin position="143"/>
        <end position="157"/>
    </location>
</feature>
<gene>
    <name evidence="3" type="ORF">Hamer_G022385</name>
</gene>
<feature type="compositionally biased region" description="Low complexity" evidence="1">
    <location>
        <begin position="286"/>
        <end position="318"/>
    </location>
</feature>
<dbReference type="EMBL" id="JAHLQT010023413">
    <property type="protein sequence ID" value="KAG7165826.1"/>
    <property type="molecule type" value="Genomic_DNA"/>
</dbReference>
<evidence type="ECO:0000256" key="2">
    <source>
        <dbReference type="SAM" id="SignalP"/>
    </source>
</evidence>